<gene>
    <name evidence="2" type="ORF">A2117_00335</name>
</gene>
<dbReference type="AlphaFoldDB" id="A0A1G2QN89"/>
<dbReference type="PANTHER" id="PTHR34322">
    <property type="entry name" value="TRANSPOSASE, Y1_TNP DOMAIN-CONTAINING"/>
    <property type="match status" value="1"/>
</dbReference>
<dbReference type="SUPFAM" id="SSF143422">
    <property type="entry name" value="Transposase IS200-like"/>
    <property type="match status" value="1"/>
</dbReference>
<reference evidence="2 3" key="1">
    <citation type="journal article" date="2016" name="Nat. Commun.">
        <title>Thousands of microbial genomes shed light on interconnected biogeochemical processes in an aquifer system.</title>
        <authorList>
            <person name="Anantharaman K."/>
            <person name="Brown C.T."/>
            <person name="Hug L.A."/>
            <person name="Sharon I."/>
            <person name="Castelle C.J."/>
            <person name="Probst A.J."/>
            <person name="Thomas B.C."/>
            <person name="Singh A."/>
            <person name="Wilkins M.J."/>
            <person name="Karaoz U."/>
            <person name="Brodie E.L."/>
            <person name="Williams K.H."/>
            <person name="Hubbard S.S."/>
            <person name="Banfield J.F."/>
        </authorList>
    </citation>
    <scope>NUCLEOTIDE SEQUENCE [LARGE SCALE GENOMIC DNA]</scope>
</reference>
<comment type="caution">
    <text evidence="2">The sequence shown here is derived from an EMBL/GenBank/DDBJ whole genome shotgun (WGS) entry which is preliminary data.</text>
</comment>
<dbReference type="InterPro" id="IPR002686">
    <property type="entry name" value="Transposase_17"/>
</dbReference>
<evidence type="ECO:0000313" key="2">
    <source>
        <dbReference type="EMBL" id="OHA62075.1"/>
    </source>
</evidence>
<dbReference type="SMART" id="SM01321">
    <property type="entry name" value="Y1_Tnp"/>
    <property type="match status" value="1"/>
</dbReference>
<feature type="domain" description="Transposase IS200-like" evidence="1">
    <location>
        <begin position="7"/>
        <end position="154"/>
    </location>
</feature>
<evidence type="ECO:0000259" key="1">
    <source>
        <dbReference type="SMART" id="SM01321"/>
    </source>
</evidence>
<dbReference type="PANTHER" id="PTHR34322:SF2">
    <property type="entry name" value="TRANSPOSASE IS200-LIKE DOMAIN-CONTAINING PROTEIN"/>
    <property type="match status" value="1"/>
</dbReference>
<evidence type="ECO:0000313" key="3">
    <source>
        <dbReference type="Proteomes" id="UP000179245"/>
    </source>
</evidence>
<dbReference type="InterPro" id="IPR036515">
    <property type="entry name" value="Transposase_17_sf"/>
</dbReference>
<name>A0A1G2QN89_9BACT</name>
<protein>
    <recommendedName>
        <fullName evidence="1">Transposase IS200-like domain-containing protein</fullName>
    </recommendedName>
</protein>
<dbReference type="Pfam" id="PF01797">
    <property type="entry name" value="Y1_Tnp"/>
    <property type="match status" value="1"/>
</dbReference>
<organism evidence="2 3">
    <name type="scientific">Candidatus Wildermuthbacteria bacterium GWA2_46_15</name>
    <dbReference type="NCBI Taxonomy" id="1802443"/>
    <lineage>
        <taxon>Bacteria</taxon>
        <taxon>Candidatus Wildermuthiibacteriota</taxon>
    </lineage>
</organism>
<accession>A0A1G2QN89</accession>
<dbReference type="Proteomes" id="UP000179245">
    <property type="component" value="Unassembled WGS sequence"/>
</dbReference>
<dbReference type="GO" id="GO:0006313">
    <property type="term" value="P:DNA transposition"/>
    <property type="evidence" value="ECO:0007669"/>
    <property type="project" value="InterPro"/>
</dbReference>
<sequence>MRKAQLAKGHIYHIYNRGVEKRDVFSGDNDRWRFLQGLFLFNDVEVSANLLWQVERNFGRATFKTLNAFLKEQQRKPLVRLMADCLMPNHYHLLVEEIMDGGISKFMQKLGTGYTMYFNKINQRVGPLFQGSFKAVLIETQEQLERLLVYINVINPGQLAEPDLKDDGIRDIEKVLKFAEDYLWSTHREYLGVRNPFIIDKGLLGDIFSNSKDYRDFVRAALEERKLGSISNLFLE</sequence>
<dbReference type="EMBL" id="MHTO01000021">
    <property type="protein sequence ID" value="OHA62075.1"/>
    <property type="molecule type" value="Genomic_DNA"/>
</dbReference>
<dbReference type="GO" id="GO:0003677">
    <property type="term" value="F:DNA binding"/>
    <property type="evidence" value="ECO:0007669"/>
    <property type="project" value="InterPro"/>
</dbReference>
<proteinExistence type="predicted"/>
<dbReference type="GO" id="GO:0004803">
    <property type="term" value="F:transposase activity"/>
    <property type="evidence" value="ECO:0007669"/>
    <property type="project" value="InterPro"/>
</dbReference>
<dbReference type="Gene3D" id="3.30.70.1290">
    <property type="entry name" value="Transposase IS200-like"/>
    <property type="match status" value="1"/>
</dbReference>